<name>A0A221SZ50_9DEIO</name>
<dbReference type="RefSeq" id="WP_043778413.1">
    <property type="nucleotide sequence ID" value="NZ_CP021081.1"/>
</dbReference>
<dbReference type="GO" id="GO:0016491">
    <property type="term" value="F:oxidoreductase activity"/>
    <property type="evidence" value="ECO:0007669"/>
    <property type="project" value="UniProtKB-KW"/>
</dbReference>
<dbReference type="InterPro" id="IPR002937">
    <property type="entry name" value="Amino_oxidase"/>
</dbReference>
<protein>
    <submittedName>
        <fullName evidence="3">FAD-dependent oxidoreductase</fullName>
    </submittedName>
</protein>
<evidence type="ECO:0000313" key="4">
    <source>
        <dbReference type="Proteomes" id="UP000259030"/>
    </source>
</evidence>
<feature type="domain" description="Amine oxidase" evidence="2">
    <location>
        <begin position="10"/>
        <end position="276"/>
    </location>
</feature>
<dbReference type="STRING" id="317577.GCA_000419625_01115"/>
<evidence type="ECO:0000313" key="3">
    <source>
        <dbReference type="EMBL" id="ASN81914.1"/>
    </source>
</evidence>
<dbReference type="SUPFAM" id="SSF51905">
    <property type="entry name" value="FAD/NAD(P)-binding domain"/>
    <property type="match status" value="1"/>
</dbReference>
<dbReference type="Pfam" id="PF01593">
    <property type="entry name" value="Amino_oxidase"/>
    <property type="match status" value="1"/>
</dbReference>
<evidence type="ECO:0000256" key="1">
    <source>
        <dbReference type="ARBA" id="ARBA00023002"/>
    </source>
</evidence>
<gene>
    <name evidence="3" type="ORF">DFI_00330</name>
</gene>
<accession>A0A221SZ50</accession>
<dbReference type="Proteomes" id="UP000259030">
    <property type="component" value="Chromosome"/>
</dbReference>
<dbReference type="InterPro" id="IPR036188">
    <property type="entry name" value="FAD/NAD-bd_sf"/>
</dbReference>
<keyword evidence="1" id="KW-0560">Oxidoreductase</keyword>
<reference evidence="3 4" key="1">
    <citation type="submission" date="2017-05" db="EMBL/GenBank/DDBJ databases">
        <title>The complete genome sequence of Deinococcus ficus isolated from the rhizosphere of the Ficus religiosa L. in Taiwan.</title>
        <authorList>
            <person name="Wu K.-M."/>
            <person name="Liao T.-L."/>
            <person name="Liu Y.-M."/>
            <person name="Young C.-C."/>
            <person name="Tsai S.-F."/>
        </authorList>
    </citation>
    <scope>NUCLEOTIDE SEQUENCE [LARGE SCALE GENOMIC DNA]</scope>
    <source>
        <strain evidence="3 4">CC-FR2-10</strain>
    </source>
</reference>
<dbReference type="PANTHER" id="PTHR43734:SF7">
    <property type="entry name" value="4,4'-DIAPONEUROSPORENE OXYGENASE"/>
    <property type="match status" value="1"/>
</dbReference>
<dbReference type="Gene3D" id="3.50.50.60">
    <property type="entry name" value="FAD/NAD(P)-binding domain"/>
    <property type="match status" value="2"/>
</dbReference>
<organism evidence="3 4">
    <name type="scientific">Deinococcus ficus</name>
    <dbReference type="NCBI Taxonomy" id="317577"/>
    <lineage>
        <taxon>Bacteria</taxon>
        <taxon>Thermotogati</taxon>
        <taxon>Deinococcota</taxon>
        <taxon>Deinococci</taxon>
        <taxon>Deinococcales</taxon>
        <taxon>Deinococcaceae</taxon>
        <taxon>Deinococcus</taxon>
    </lineage>
</organism>
<proteinExistence type="predicted"/>
<sequence length="457" mass="48653">MRVVVIGAGFAGLAAALRLRQAGADVTVVDVLPGPGGKAALGWADVPSGPTVVTMPGLFRALADRLDWPAPDLTLASPLTTYHALSGRTFAPQAALHGGLAATLAQLTPAERPRFLALLNTAREIYEGAAGTFLFAPPPGLPALARYGLRHGLAAKPGLSLAQLVHNGPFLTPFWLRFATYLGADPYRAPAVLHNIAWVELGEGVWHLRGGLRALAGQLHAEAERRGVEFRWNTRVERLETQGGRITAAHTGTGSLRADAWVSAVDHHLTRAWLGRPVTAPRLGVSGFALQLRLEDTHAPAHHLFWPADYAREWADIRAGRLPRDPTLYLHLDGRAGFLLVNAPPREVLGGDREAYAAFLRRTLHARFPLAVTEARALTPAEYARTSLHGALYGRAPHGLTGSLRPGWTIQGVRNLAQVGGTVHPGGGVPLSVLSGWNGAGTLLGLPYDPLQPPTSG</sequence>
<dbReference type="PANTHER" id="PTHR43734">
    <property type="entry name" value="PHYTOENE DESATURASE"/>
    <property type="match status" value="1"/>
</dbReference>
<keyword evidence="4" id="KW-1185">Reference proteome</keyword>
<evidence type="ECO:0000259" key="2">
    <source>
        <dbReference type="Pfam" id="PF01593"/>
    </source>
</evidence>
<dbReference type="AlphaFoldDB" id="A0A221SZ50"/>
<dbReference type="KEGG" id="dfc:DFI_00330"/>
<dbReference type="EMBL" id="CP021081">
    <property type="protein sequence ID" value="ASN81914.1"/>
    <property type="molecule type" value="Genomic_DNA"/>
</dbReference>